<dbReference type="PROSITE" id="PS00108">
    <property type="entry name" value="PROTEIN_KINASE_ST"/>
    <property type="match status" value="1"/>
</dbReference>
<dbReference type="SUPFAM" id="SSF56112">
    <property type="entry name" value="Protein kinase-like (PK-like)"/>
    <property type="match status" value="1"/>
</dbReference>
<keyword evidence="2" id="KW-0418">Kinase</keyword>
<dbReference type="PROSITE" id="PS50011">
    <property type="entry name" value="PROTEIN_KINASE_DOM"/>
    <property type="match status" value="1"/>
</dbReference>
<feature type="domain" description="Protein kinase" evidence="1">
    <location>
        <begin position="1"/>
        <end position="190"/>
    </location>
</feature>
<dbReference type="EMBL" id="LN679190">
    <property type="protein sequence ID" value="CEL63962.1"/>
    <property type="molecule type" value="Genomic_DNA"/>
</dbReference>
<accession>A0A0B7G638</accession>
<dbReference type="InterPro" id="IPR008271">
    <property type="entry name" value="Ser/Thr_kinase_AS"/>
</dbReference>
<proteinExistence type="predicted"/>
<dbReference type="STRING" id="1108050.A0A0B7G638"/>
<organism evidence="2 3">
    <name type="scientific">Thanatephorus cucumeris (strain AG1-IB / isolate 7/3/14)</name>
    <name type="common">Lettuce bottom rot fungus</name>
    <name type="synonym">Rhizoctonia solani</name>
    <dbReference type="NCBI Taxonomy" id="1108050"/>
    <lineage>
        <taxon>Eukaryota</taxon>
        <taxon>Fungi</taxon>
        <taxon>Dikarya</taxon>
        <taxon>Basidiomycota</taxon>
        <taxon>Agaricomycotina</taxon>
        <taxon>Agaricomycetes</taxon>
        <taxon>Cantharellales</taxon>
        <taxon>Ceratobasidiaceae</taxon>
        <taxon>Rhizoctonia</taxon>
        <taxon>Rhizoctonia solani AG-1</taxon>
    </lineage>
</organism>
<keyword evidence="2" id="KW-0808">Transferase</keyword>
<dbReference type="AlphaFoldDB" id="A0A0B7G638"/>
<dbReference type="Gene3D" id="1.10.510.10">
    <property type="entry name" value="Transferase(Phosphotransferase) domain 1"/>
    <property type="match status" value="1"/>
</dbReference>
<name>A0A0B7G638_THACB</name>
<dbReference type="InterPro" id="IPR000719">
    <property type="entry name" value="Prot_kinase_dom"/>
</dbReference>
<dbReference type="InterPro" id="IPR051681">
    <property type="entry name" value="Ser/Thr_Kinases-Pseudokinases"/>
</dbReference>
<dbReference type="GO" id="GO:0004674">
    <property type="term" value="F:protein serine/threonine kinase activity"/>
    <property type="evidence" value="ECO:0007669"/>
    <property type="project" value="TreeGrafter"/>
</dbReference>
<reference evidence="2 3" key="1">
    <citation type="submission" date="2014-11" db="EMBL/GenBank/DDBJ databases">
        <authorList>
            <person name="Wibberg Daniel"/>
        </authorList>
    </citation>
    <scope>NUCLEOTIDE SEQUENCE [LARGE SCALE GENOMIC DNA]</scope>
    <source>
        <strain evidence="2">Rhizoctonia solani AG1-IB 7/3/14</strain>
    </source>
</reference>
<gene>
    <name evidence="2" type="ORF">RSOLAG1IB_10945</name>
</gene>
<dbReference type="InterPro" id="IPR011009">
    <property type="entry name" value="Kinase-like_dom_sf"/>
</dbReference>
<dbReference type="Pfam" id="PF00069">
    <property type="entry name" value="Pkinase"/>
    <property type="match status" value="1"/>
</dbReference>
<dbReference type="PANTHER" id="PTHR44329">
    <property type="entry name" value="SERINE/THREONINE-PROTEIN KINASE TNNI3K-RELATED"/>
    <property type="match status" value="1"/>
</dbReference>
<dbReference type="SMART" id="SM00220">
    <property type="entry name" value="S_TKc"/>
    <property type="match status" value="1"/>
</dbReference>
<dbReference type="GO" id="GO:0005524">
    <property type="term" value="F:ATP binding"/>
    <property type="evidence" value="ECO:0007669"/>
    <property type="project" value="InterPro"/>
</dbReference>
<evidence type="ECO:0000313" key="2">
    <source>
        <dbReference type="EMBL" id="CEL63962.1"/>
    </source>
</evidence>
<dbReference type="Proteomes" id="UP000059188">
    <property type="component" value="Unassembled WGS sequence"/>
</dbReference>
<protein>
    <submittedName>
        <fullName evidence="2">Mitogen-activated protein kinase kinase kinase A</fullName>
    </submittedName>
</protein>
<evidence type="ECO:0000259" key="1">
    <source>
        <dbReference type="PROSITE" id="PS50011"/>
    </source>
</evidence>
<evidence type="ECO:0000313" key="3">
    <source>
        <dbReference type="Proteomes" id="UP000059188"/>
    </source>
</evidence>
<keyword evidence="3" id="KW-1185">Reference proteome</keyword>
<dbReference type="PANTHER" id="PTHR44329:SF214">
    <property type="entry name" value="PROTEIN KINASE DOMAIN-CONTAINING PROTEIN"/>
    <property type="match status" value="1"/>
</dbReference>
<dbReference type="OrthoDB" id="4062651at2759"/>
<sequence length="213" mass="23675">MISPWVANGNISSYLSNHPTADRCRLSVSICAGLAYLHENNVVHGDLKGANVLIDDDGKPMLTDFGNSNLQGTTLQFTPTATRPSYSLRWTAPEILQGKSVHTNAGDVYSLGMTILEVLTSEAPFPNKTDLSLYRHVVINQKRPVRPMMIIPERSIFGNILWGILTSCWSYDPQLRPDSATVWQLLKPLTPDKLKQVEVVEVVVELNEDKMGE</sequence>